<proteinExistence type="predicted"/>
<comment type="caution">
    <text evidence="1">The sequence shown here is derived from an EMBL/GenBank/DDBJ whole genome shotgun (WGS) entry which is preliminary data.</text>
</comment>
<gene>
    <name evidence="1" type="ORF">H8707_07430</name>
</gene>
<dbReference type="EMBL" id="JACRTG010000018">
    <property type="protein sequence ID" value="MBC8588066.1"/>
    <property type="molecule type" value="Genomic_DNA"/>
</dbReference>
<organism evidence="1 2">
    <name type="scientific">Paratissierella segnis</name>
    <dbReference type="NCBI Taxonomy" id="2763679"/>
    <lineage>
        <taxon>Bacteria</taxon>
        <taxon>Bacillati</taxon>
        <taxon>Bacillota</taxon>
        <taxon>Tissierellia</taxon>
        <taxon>Tissierellales</taxon>
        <taxon>Tissierellaceae</taxon>
        <taxon>Paratissierella</taxon>
    </lineage>
</organism>
<dbReference type="AlphaFoldDB" id="A0A926EUV7"/>
<protein>
    <submittedName>
        <fullName evidence="1">Uncharacterized protein</fullName>
    </submittedName>
</protein>
<name>A0A926EUV7_9FIRM</name>
<evidence type="ECO:0000313" key="1">
    <source>
        <dbReference type="EMBL" id="MBC8588066.1"/>
    </source>
</evidence>
<keyword evidence="2" id="KW-1185">Reference proteome</keyword>
<dbReference type="Proteomes" id="UP000601171">
    <property type="component" value="Unassembled WGS sequence"/>
</dbReference>
<reference evidence="1" key="1">
    <citation type="submission" date="2020-08" db="EMBL/GenBank/DDBJ databases">
        <title>Genome public.</title>
        <authorList>
            <person name="Liu C."/>
            <person name="Sun Q."/>
        </authorList>
    </citation>
    <scope>NUCLEOTIDE SEQUENCE</scope>
    <source>
        <strain evidence="1">BX21</strain>
    </source>
</reference>
<evidence type="ECO:0000313" key="2">
    <source>
        <dbReference type="Proteomes" id="UP000601171"/>
    </source>
</evidence>
<sequence length="87" mass="10169">MNCYRTNCKEKCNDIKKMYCLYKLNKEQQKVIARIRKNNKNYCRHCGGKLIQSKYMGQVTRLCTGCGLVTKGDKIIRKCLINSRKVS</sequence>
<dbReference type="RefSeq" id="WP_262429519.1">
    <property type="nucleotide sequence ID" value="NZ_JACRTG010000018.1"/>
</dbReference>
<accession>A0A926EUV7</accession>